<gene>
    <name evidence="2" type="ORF">LTR16_004442</name>
</gene>
<evidence type="ECO:0000313" key="3">
    <source>
        <dbReference type="Proteomes" id="UP001357485"/>
    </source>
</evidence>
<proteinExistence type="predicted"/>
<reference evidence="2 3" key="1">
    <citation type="submission" date="2023-08" db="EMBL/GenBank/DDBJ databases">
        <title>Black Yeasts Isolated from many extreme environments.</title>
        <authorList>
            <person name="Coleine C."/>
            <person name="Stajich J.E."/>
            <person name="Selbmann L."/>
        </authorList>
    </citation>
    <scope>NUCLEOTIDE SEQUENCE [LARGE SCALE GENOMIC DNA]</scope>
    <source>
        <strain evidence="2 3">CCFEE 536</strain>
    </source>
</reference>
<protein>
    <submittedName>
        <fullName evidence="2">Uncharacterized protein</fullName>
    </submittedName>
</protein>
<keyword evidence="3" id="KW-1185">Reference proteome</keyword>
<evidence type="ECO:0000313" key="2">
    <source>
        <dbReference type="EMBL" id="KAK5285788.1"/>
    </source>
</evidence>
<organism evidence="2 3">
    <name type="scientific">Cryomyces antarcticus</name>
    <dbReference type="NCBI Taxonomy" id="329879"/>
    <lineage>
        <taxon>Eukaryota</taxon>
        <taxon>Fungi</taxon>
        <taxon>Dikarya</taxon>
        <taxon>Ascomycota</taxon>
        <taxon>Pezizomycotina</taxon>
        <taxon>Dothideomycetes</taxon>
        <taxon>Dothideomycetes incertae sedis</taxon>
        <taxon>Cryomyces</taxon>
    </lineage>
</organism>
<name>A0ABR0M7W7_9PEZI</name>
<feature type="non-terminal residue" evidence="2">
    <location>
        <position position="96"/>
    </location>
</feature>
<evidence type="ECO:0000256" key="1">
    <source>
        <dbReference type="SAM" id="MobiDB-lite"/>
    </source>
</evidence>
<feature type="region of interest" description="Disordered" evidence="1">
    <location>
        <begin position="52"/>
        <end position="73"/>
    </location>
</feature>
<dbReference type="InterPro" id="IPR032552">
    <property type="entry name" value="RSB_motif"/>
</dbReference>
<accession>A0ABR0M7W7</accession>
<dbReference type="Pfam" id="PF16294">
    <property type="entry name" value="RSB_motif"/>
    <property type="match status" value="1"/>
</dbReference>
<comment type="caution">
    <text evidence="2">The sequence shown here is derived from an EMBL/GenBank/DDBJ whole genome shotgun (WGS) entry which is preliminary data.</text>
</comment>
<dbReference type="Proteomes" id="UP001357485">
    <property type="component" value="Unassembled WGS sequence"/>
</dbReference>
<sequence length="96" mass="10410">MAPLAARTTSPTRAPAPAPSFQALDLLFRSTIAKPKLYFLPAPASLVAARTAELDKRTARHPPPPGGPLDEKRRYTFEEGDLLVDAGPEFGWRAGR</sequence>
<dbReference type="EMBL" id="JAVRRA010000591">
    <property type="protein sequence ID" value="KAK5285788.1"/>
    <property type="molecule type" value="Genomic_DNA"/>
</dbReference>